<reference evidence="1 2" key="1">
    <citation type="submission" date="2016-10" db="EMBL/GenBank/DDBJ databases">
        <authorList>
            <person name="de Groot N.N."/>
        </authorList>
    </citation>
    <scope>NUCLEOTIDE SEQUENCE [LARGE SCALE GENOMIC DNA]</scope>
    <source>
        <strain evidence="2">DSM 938 / 37b4</strain>
    </source>
</reference>
<organism evidence="1 2">
    <name type="scientific">Rhodobacter capsulatus</name>
    <name type="common">Rhodopseudomonas capsulata</name>
    <dbReference type="NCBI Taxonomy" id="1061"/>
    <lineage>
        <taxon>Bacteria</taxon>
        <taxon>Pseudomonadati</taxon>
        <taxon>Pseudomonadota</taxon>
        <taxon>Alphaproteobacteria</taxon>
        <taxon>Rhodobacterales</taxon>
        <taxon>Rhodobacter group</taxon>
        <taxon>Rhodobacter</taxon>
    </lineage>
</organism>
<dbReference type="CDD" id="cd13520">
    <property type="entry name" value="PBP2_TAXI_TRAP"/>
    <property type="match status" value="1"/>
</dbReference>
<proteinExistence type="predicted"/>
<evidence type="ECO:0008006" key="3">
    <source>
        <dbReference type="Google" id="ProtNLM"/>
    </source>
</evidence>
<dbReference type="InterPro" id="IPR011852">
    <property type="entry name" value="TRAP_TAXI"/>
</dbReference>
<name>A0A1G7RRD8_RHOCA</name>
<dbReference type="PANTHER" id="PTHR42941">
    <property type="entry name" value="SLL1037 PROTEIN"/>
    <property type="match status" value="1"/>
</dbReference>
<dbReference type="NCBIfam" id="TIGR02122">
    <property type="entry name" value="TRAP_TAXI"/>
    <property type="match status" value="1"/>
</dbReference>
<sequence>MAIDTVSRNHEPGRRVAMPAVCRKRLAWRSKLDLLRIIPYHQNGLLARSGIYPIDILEDLRMQFVSFKSLAGAALAVGLMAQGVVAQDLQFFRIGTGGTAGTYYPIGGLIANAISNPPGSRACEDGGSCGVPGLIATAVASNGSVGNVNSINGGTLEAGFSQSDVAFWAQTGTGIWEGQPAVEKLRLIATLYPESIHLVATKASGITSVADLKGKRVSLDEPGSGTLVDAKIILGAFGLTEADITPEYLKPDQASDRMRDGAMDAFFFVGGYPAGAIAELSSQHEVVMVPITGPEVDALRAEYKFFANDVVPAGTYKGQDAEVPTLSVGAQLVTSADLSEELVYGITKAMFNETTQKLFANGHSKGKFITLENAVQGAGIPFHPGAEKFYREVGAIK</sequence>
<dbReference type="Pfam" id="PF16868">
    <property type="entry name" value="NMT1_3"/>
    <property type="match status" value="1"/>
</dbReference>
<evidence type="ECO:0000313" key="2">
    <source>
        <dbReference type="Proteomes" id="UP000183812"/>
    </source>
</evidence>
<dbReference type="SUPFAM" id="SSF53850">
    <property type="entry name" value="Periplasmic binding protein-like II"/>
    <property type="match status" value="1"/>
</dbReference>
<gene>
    <name evidence="1" type="ORF">SAMN04244550_03476</name>
</gene>
<dbReference type="PANTHER" id="PTHR42941:SF1">
    <property type="entry name" value="SLL1037 PROTEIN"/>
    <property type="match status" value="1"/>
</dbReference>
<evidence type="ECO:0000313" key="1">
    <source>
        <dbReference type="EMBL" id="SDG13312.1"/>
    </source>
</evidence>
<dbReference type="AlphaFoldDB" id="A0A1G7RRD8"/>
<dbReference type="Gene3D" id="3.40.190.10">
    <property type="entry name" value="Periplasmic binding protein-like II"/>
    <property type="match status" value="2"/>
</dbReference>
<accession>A0A1G7RRD8</accession>
<protein>
    <recommendedName>
        <fullName evidence="3">TAXI family TRAP transporter solute-binding subunit</fullName>
    </recommendedName>
</protein>
<dbReference type="EMBL" id="FNAY01000032">
    <property type="protein sequence ID" value="SDG13312.1"/>
    <property type="molecule type" value="Genomic_DNA"/>
</dbReference>
<dbReference type="Proteomes" id="UP000183812">
    <property type="component" value="Unassembled WGS sequence"/>
</dbReference>